<keyword evidence="1" id="KW-1133">Transmembrane helix</keyword>
<keyword evidence="1" id="KW-0812">Transmembrane</keyword>
<dbReference type="Pfam" id="PF03118">
    <property type="entry name" value="RNA_pol_A_CTD"/>
    <property type="match status" value="1"/>
</dbReference>
<dbReference type="GO" id="GO:0006351">
    <property type="term" value="P:DNA-templated transcription"/>
    <property type="evidence" value="ECO:0007669"/>
    <property type="project" value="InterPro"/>
</dbReference>
<gene>
    <name evidence="3" type="ordered locus">Sthe_1771</name>
</gene>
<dbReference type="InParanoid" id="D1C4N8"/>
<feature type="transmembrane region" description="Helical" evidence="1">
    <location>
        <begin position="56"/>
        <end position="81"/>
    </location>
</feature>
<feature type="transmembrane region" description="Helical" evidence="1">
    <location>
        <begin position="32"/>
        <end position="50"/>
    </location>
</feature>
<dbReference type="GO" id="GO:0003677">
    <property type="term" value="F:DNA binding"/>
    <property type="evidence" value="ECO:0007669"/>
    <property type="project" value="InterPro"/>
</dbReference>
<dbReference type="InterPro" id="IPR011260">
    <property type="entry name" value="RNAP_asu_C"/>
</dbReference>
<dbReference type="GO" id="GO:0003899">
    <property type="term" value="F:DNA-directed RNA polymerase activity"/>
    <property type="evidence" value="ECO:0007669"/>
    <property type="project" value="InterPro"/>
</dbReference>
<evidence type="ECO:0000256" key="1">
    <source>
        <dbReference type="SAM" id="Phobius"/>
    </source>
</evidence>
<protein>
    <recommendedName>
        <fullName evidence="2">RNA polymerase alpha subunit C-terminal domain-containing protein</fullName>
    </recommendedName>
</protein>
<accession>D1C4N8</accession>
<feature type="domain" description="RNA polymerase alpha subunit C-terminal" evidence="2">
    <location>
        <begin position="91"/>
        <end position="145"/>
    </location>
</feature>
<dbReference type="KEGG" id="sti:Sthe_1771"/>
<sequence length="193" mass="21882">MVRQVSRGRALGPGPTHTVFDPFSINPIRRSLGAIVVSAAMLYAPMRLLGAEAGGLVLVGVGWLAATVLIVSVPVLIIATVEELWRQVRCRLQPPIEELDLSPRVLRLLHRYGLHTIAAVERVDEATLMLLPNFDARARHEVLRAISLRRYAAEQRAWEAERERDARRRRVAWKTAQLPMRLTRRFSDRSGRR</sequence>
<dbReference type="Gene3D" id="1.10.150.20">
    <property type="entry name" value="5' to 3' exonuclease, C-terminal subdomain"/>
    <property type="match status" value="1"/>
</dbReference>
<evidence type="ECO:0000313" key="4">
    <source>
        <dbReference type="Proteomes" id="UP000002027"/>
    </source>
</evidence>
<evidence type="ECO:0000313" key="3">
    <source>
        <dbReference type="EMBL" id="ACZ39205.1"/>
    </source>
</evidence>
<proteinExistence type="predicted"/>
<name>D1C4N8_SPHTD</name>
<dbReference type="EMBL" id="CP001823">
    <property type="protein sequence ID" value="ACZ39205.1"/>
    <property type="molecule type" value="Genomic_DNA"/>
</dbReference>
<dbReference type="SUPFAM" id="SSF47789">
    <property type="entry name" value="C-terminal domain of RNA polymerase alpha subunit"/>
    <property type="match status" value="1"/>
</dbReference>
<organism evidence="3 4">
    <name type="scientific">Sphaerobacter thermophilus (strain ATCC 49802 / DSM 20745 / KCCM 41009 / NCIMB 13125 / S 6022)</name>
    <dbReference type="NCBI Taxonomy" id="479434"/>
    <lineage>
        <taxon>Bacteria</taxon>
        <taxon>Pseudomonadati</taxon>
        <taxon>Thermomicrobiota</taxon>
        <taxon>Thermomicrobia</taxon>
        <taxon>Sphaerobacterales</taxon>
        <taxon>Sphaerobacterineae</taxon>
        <taxon>Sphaerobacteraceae</taxon>
        <taxon>Sphaerobacter</taxon>
    </lineage>
</organism>
<reference evidence="4" key="1">
    <citation type="submission" date="2009-11" db="EMBL/GenBank/DDBJ databases">
        <title>The complete chromosome 1 of Sphaerobacter thermophilus DSM 20745.</title>
        <authorList>
            <person name="Lucas S."/>
            <person name="Copeland A."/>
            <person name="Lapidus A."/>
            <person name="Glavina del Rio T."/>
            <person name="Dalin E."/>
            <person name="Tice H."/>
            <person name="Bruce D."/>
            <person name="Goodwin L."/>
            <person name="Pitluck S."/>
            <person name="Kyrpides N."/>
            <person name="Mavromatis K."/>
            <person name="Ivanova N."/>
            <person name="Mikhailova N."/>
            <person name="LaButti K.M."/>
            <person name="Clum A."/>
            <person name="Sun H.I."/>
            <person name="Brettin T."/>
            <person name="Detter J.C."/>
            <person name="Han C."/>
            <person name="Larimer F."/>
            <person name="Land M."/>
            <person name="Hauser L."/>
            <person name="Markowitz V."/>
            <person name="Cheng J.F."/>
            <person name="Hugenholtz P."/>
            <person name="Woyke T."/>
            <person name="Wu D."/>
            <person name="Steenblock K."/>
            <person name="Schneider S."/>
            <person name="Pukall R."/>
            <person name="Goeker M."/>
            <person name="Klenk H.P."/>
            <person name="Eisen J.A."/>
        </authorList>
    </citation>
    <scope>NUCLEOTIDE SEQUENCE [LARGE SCALE GENOMIC DNA]</scope>
    <source>
        <strain evidence="4">ATCC 49802 / DSM 20745 / S 6022</strain>
    </source>
</reference>
<reference evidence="3 4" key="2">
    <citation type="journal article" date="2010" name="Stand. Genomic Sci.">
        <title>Complete genome sequence of Desulfohalobium retbaense type strain (HR(100)).</title>
        <authorList>
            <person name="Spring S."/>
            <person name="Nolan M."/>
            <person name="Lapidus A."/>
            <person name="Glavina Del Rio T."/>
            <person name="Copeland A."/>
            <person name="Tice H."/>
            <person name="Cheng J.F."/>
            <person name="Lucas S."/>
            <person name="Land M."/>
            <person name="Chen F."/>
            <person name="Bruce D."/>
            <person name="Goodwin L."/>
            <person name="Pitluck S."/>
            <person name="Ivanova N."/>
            <person name="Mavromatis K."/>
            <person name="Mikhailova N."/>
            <person name="Pati A."/>
            <person name="Chen A."/>
            <person name="Palaniappan K."/>
            <person name="Hauser L."/>
            <person name="Chang Y.J."/>
            <person name="Jeffries C.D."/>
            <person name="Munk C."/>
            <person name="Kiss H."/>
            <person name="Chain P."/>
            <person name="Han C."/>
            <person name="Brettin T."/>
            <person name="Detter J.C."/>
            <person name="Schuler E."/>
            <person name="Goker M."/>
            <person name="Rohde M."/>
            <person name="Bristow J."/>
            <person name="Eisen J.A."/>
            <person name="Markowitz V."/>
            <person name="Hugenholtz P."/>
            <person name="Kyrpides N.C."/>
            <person name="Klenk H.P."/>
        </authorList>
    </citation>
    <scope>NUCLEOTIDE SEQUENCE [LARGE SCALE GENOMIC DNA]</scope>
    <source>
        <strain evidence="4">ATCC 49802 / DSM 20745 / S 6022</strain>
    </source>
</reference>
<dbReference type="AlphaFoldDB" id="D1C4N8"/>
<evidence type="ECO:0000259" key="2">
    <source>
        <dbReference type="Pfam" id="PF03118"/>
    </source>
</evidence>
<keyword evidence="1" id="KW-0472">Membrane</keyword>
<dbReference type="Proteomes" id="UP000002027">
    <property type="component" value="Chromosome 1"/>
</dbReference>
<keyword evidence="4" id="KW-1185">Reference proteome</keyword>
<dbReference type="HOGENOM" id="CLU_1407963_0_0_0"/>